<feature type="transmembrane region" description="Helical" evidence="1">
    <location>
        <begin position="592"/>
        <end position="609"/>
    </location>
</feature>
<dbReference type="Proteomes" id="UP000528151">
    <property type="component" value="Unassembled WGS sequence"/>
</dbReference>
<dbReference type="Proteomes" id="UP000489121">
    <property type="component" value="Unassembled WGS sequence"/>
</dbReference>
<evidence type="ECO:0000313" key="2">
    <source>
        <dbReference type="EMBL" id="EAC5550490.1"/>
    </source>
</evidence>
<reference evidence="5 17" key="4">
    <citation type="submission" date="2019-04" db="EMBL/GenBank/DDBJ databases">
        <authorList>
            <consortium name="GenomeTrakr network: Whole genome sequencing for foodborne pathogen traceback"/>
        </authorList>
    </citation>
    <scope>NUCLEOTIDE SEQUENCE [LARGE SCALE GENOMIC DNA]</scope>
    <source>
        <strain evidence="5 17">CFSAN072474</strain>
    </source>
</reference>
<reference evidence="8 15" key="5">
    <citation type="submission" date="2019-08" db="EMBL/GenBank/DDBJ databases">
        <authorList>
            <person name="Ashton P.M."/>
            <person name="Dallman T."/>
            <person name="Nair S."/>
            <person name="De Pinna E."/>
            <person name="Peters T."/>
            <person name="Grant K."/>
        </authorList>
    </citation>
    <scope>NUCLEOTIDE SEQUENCE [LARGE SCALE GENOMIC DNA]</scope>
    <source>
        <strain evidence="8 15">788324</strain>
    </source>
</reference>
<protein>
    <recommendedName>
        <fullName evidence="21">Glycosyltransferase RgtA/B/C/D-like domain-containing protein</fullName>
    </recommendedName>
</protein>
<reference evidence="6 18" key="3">
    <citation type="submission" date="2019-04" db="EMBL/GenBank/DDBJ databases">
        <authorList>
            <consortium name="GenomeTrakr: Next Generation Sequencing Network for Food Pathogen Tracability"/>
        </authorList>
    </citation>
    <scope>NUCLEOTIDE SEQUENCE [LARGE SCALE GENOMIC DNA]</scope>
    <source>
        <strain evidence="3 14">CFSAN008042</strain>
        <strain evidence="4 19">CFSAN063727</strain>
        <strain evidence="2 13">FDA00007096</strain>
        <strain evidence="6 18">LS1344</strain>
    </source>
</reference>
<accession>A0A0B8QQZ7</accession>
<evidence type="ECO:0000313" key="20">
    <source>
        <dbReference type="Proteomes" id="UP000544530"/>
    </source>
</evidence>
<evidence type="ECO:0000313" key="18">
    <source>
        <dbReference type="Proteomes" id="UP000527632"/>
    </source>
</evidence>
<feature type="transmembrane region" description="Helical" evidence="1">
    <location>
        <begin position="54"/>
        <end position="71"/>
    </location>
</feature>
<dbReference type="KEGG" id="lmok:CQ02_14085"/>
<sequence length="617" mass="70928">MLNKKRVIVGVLLLLLSLISISYYSETFKLTLSWLLFAVVLTVLYFRQEKNFQFQWSTLITSLIISLFWMASSFNGGPYGGNFVFNSIILAGTFLVITIFVLLLLLEMRTEYKARPNRKVKWPFFALFTSIPFVVWMISFLAYYPAKMTFDSYYQWGMAHGIRQYSQWHPLLHTLWIETTSAIYDSPSSYIFSQIIVVSLIVGFAIYTLVKMGAHIWIGVCISIGYAIYPAAMFYSATAWKDFPFAAFILLFTVLILKIVQSNGMWLKNWWHLIAFVLVAFVCINLRNNGMMIIIVSLLCLLIFMKNFRLIITGILVGTLGLNFLFGLVMTNGLNAQPNPLNQALAIPSQQIGATFYNDGNFTPELKEYFTSILPEENWKKDYNPYTVDPIKHDTKYNSSVIEDDFGLYIKNWFKLLTANFGTYVGAYLDQTAVIWQFYSPENYKVFFDTSANIQDTRYDVRAFAKFFPEGLSEEEINKLGYEVYQNEYKNATGKDAVSYNEYKRRIDDSTNPLISISKAPSLKKITDSIYAKTTNEWQNYLLKGAIPLVLLIIAIAAVCLQRPKKKLLIFAPVVMALITIAIAMPATDFRYSYSFIFTVPIVFFATKLKNYKENQF</sequence>
<dbReference type="Proteomes" id="UP000544530">
    <property type="component" value="Unassembled WGS sequence"/>
</dbReference>
<evidence type="ECO:0000313" key="5">
    <source>
        <dbReference type="EMBL" id="EAG9386582.1"/>
    </source>
</evidence>
<dbReference type="EMBL" id="AANEHK010000001">
    <property type="protein sequence ID" value="EDO0984544.1"/>
    <property type="molecule type" value="Genomic_DNA"/>
</dbReference>
<evidence type="ECO:0000313" key="19">
    <source>
        <dbReference type="Proteomes" id="UP000528151"/>
    </source>
</evidence>
<reference evidence="10 20" key="8">
    <citation type="submission" date="2020-06" db="EMBL/GenBank/DDBJ databases">
        <title>Two Listeria outbreaks in Switzerland in 2018 and 2020.</title>
        <authorList>
            <person name="Stevens M.J.A."/>
            <person name="Bloemberg G."/>
            <person name="Nusch-Inderbinnen M."/>
            <person name="Stephan R."/>
        </authorList>
    </citation>
    <scope>NUCLEOTIDE SEQUENCE [LARGE SCALE GENOMIC DNA]</scope>
    <source>
        <strain evidence="10 20">N18-0707</strain>
    </source>
</reference>
<evidence type="ECO:0000313" key="13">
    <source>
        <dbReference type="Proteomes" id="UP000365297"/>
    </source>
</evidence>
<dbReference type="AlphaFoldDB" id="A0A0B8QQZ7"/>
<evidence type="ECO:0000313" key="4">
    <source>
        <dbReference type="EMBL" id="EAG4460835.1"/>
    </source>
</evidence>
<dbReference type="EMBL" id="AABBZO010000001">
    <property type="protein sequence ID" value="EAG4460835.1"/>
    <property type="molecule type" value="Genomic_DNA"/>
</dbReference>
<evidence type="ECO:0000313" key="11">
    <source>
        <dbReference type="EMBL" id="RKA09514.1"/>
    </source>
</evidence>
<evidence type="ECO:0000256" key="1">
    <source>
        <dbReference type="SAM" id="Phobius"/>
    </source>
</evidence>
<keyword evidence="1" id="KW-0472">Membrane</keyword>
<evidence type="ECO:0000313" key="16">
    <source>
        <dbReference type="Proteomes" id="UP000489121"/>
    </source>
</evidence>
<feature type="transmembrane region" description="Helical" evidence="1">
    <location>
        <begin position="568"/>
        <end position="586"/>
    </location>
</feature>
<evidence type="ECO:0000313" key="15">
    <source>
        <dbReference type="Proteomes" id="UP000467536"/>
    </source>
</evidence>
<keyword evidence="1" id="KW-1133">Transmembrane helix</keyword>
<evidence type="ECO:0000313" key="12">
    <source>
        <dbReference type="Proteomes" id="UP000272537"/>
    </source>
</evidence>
<feature type="transmembrane region" description="Helical" evidence="1">
    <location>
        <begin position="541"/>
        <end position="561"/>
    </location>
</feature>
<dbReference type="EMBL" id="AABEKY010000002">
    <property type="protein sequence ID" value="EAG9386582.1"/>
    <property type="molecule type" value="Genomic_DNA"/>
</dbReference>
<evidence type="ECO:0000313" key="3">
    <source>
        <dbReference type="EMBL" id="EAC7480240.1"/>
    </source>
</evidence>
<evidence type="ECO:0000313" key="10">
    <source>
        <dbReference type="EMBL" id="NYA00960.1"/>
    </source>
</evidence>
<feature type="transmembrane region" description="Helical" evidence="1">
    <location>
        <begin position="217"/>
        <end position="237"/>
    </location>
</feature>
<dbReference type="RefSeq" id="WP_003725305.1">
    <property type="nucleotide sequence ID" value="NC_021825.2"/>
</dbReference>
<comment type="caution">
    <text evidence="6">The sequence shown here is derived from an EMBL/GenBank/DDBJ whole genome shotgun (WGS) entry which is preliminary data.</text>
</comment>
<dbReference type="InterPro" id="IPR046062">
    <property type="entry name" value="DUF6020"/>
</dbReference>
<evidence type="ECO:0000313" key="8">
    <source>
        <dbReference type="EMBL" id="EDO0984544.1"/>
    </source>
</evidence>
<dbReference type="KEGG" id="lmv:Y193_01820"/>
<dbReference type="EMBL" id="AAAJWF010000003">
    <property type="protein sequence ID" value="EAC7480240.1"/>
    <property type="molecule type" value="Genomic_DNA"/>
</dbReference>
<dbReference type="Proteomes" id="UP000365297">
    <property type="component" value="Unassembled WGS sequence"/>
</dbReference>
<dbReference type="Pfam" id="PF19484">
    <property type="entry name" value="DUF6020"/>
    <property type="match status" value="1"/>
</dbReference>
<evidence type="ECO:0008006" key="21">
    <source>
        <dbReference type="Google" id="ProtNLM"/>
    </source>
</evidence>
<dbReference type="Proteomes" id="UP000522199">
    <property type="component" value="Unassembled WGS sequence"/>
</dbReference>
<reference evidence="9" key="2">
    <citation type="journal article" date="2018" name="Genome Biol.">
        <title>SKESA: strategic k-mer extension for scrupulous assemblies.</title>
        <authorList>
            <person name="Souvorov A."/>
            <person name="Agarwala R."/>
            <person name="Lipman D.J."/>
        </authorList>
    </citation>
    <scope>NUCLEOTIDE SEQUENCE [LARGE SCALE GENOMIC DNA]</scope>
    <source>
        <strain evidence="9">09CEB371LM</strain>
    </source>
</reference>
<dbReference type="EMBL" id="DAAEEB010000003">
    <property type="protein sequence ID" value="HAA8052648.1"/>
    <property type="molecule type" value="Genomic_DNA"/>
</dbReference>
<reference evidence="9" key="7">
    <citation type="submission" date="2019-10" db="EMBL/GenBank/DDBJ databases">
        <authorList>
            <consortium name="NCBI Pathogen Detection Project"/>
        </authorList>
    </citation>
    <scope>NUCLEOTIDE SEQUENCE</scope>
    <source>
        <strain evidence="9">09CEB371LM</strain>
    </source>
</reference>
<dbReference type="EMBL" id="AAAIXK010000004">
    <property type="protein sequence ID" value="EAC5550490.1"/>
    <property type="molecule type" value="Genomic_DNA"/>
</dbReference>
<gene>
    <name evidence="2" type="ORF">ARY78_08625</name>
    <name evidence="4" type="ORF">CA369_00905</name>
    <name evidence="5" type="ORF">CW845_03675</name>
    <name evidence="3" type="ORF">DQ70_06055</name>
    <name evidence="11" type="ORF">DYZ80_01158</name>
    <name evidence="6" type="ORF">E5F58_11445</name>
    <name evidence="7" type="ORF">F6515_07880</name>
    <name evidence="8" type="ORF">FV747_00845</name>
    <name evidence="9" type="ORF">GHH22_05690</name>
    <name evidence="10" type="ORF">HZJ64_03865</name>
</gene>
<dbReference type="Proteomes" id="UP000272537">
    <property type="component" value="Unassembled WGS sequence"/>
</dbReference>
<dbReference type="Proteomes" id="UP000840039">
    <property type="component" value="Unassembled WGS sequence"/>
</dbReference>
<feature type="transmembrane region" description="Helical" evidence="1">
    <location>
        <begin position="243"/>
        <end position="260"/>
    </location>
</feature>
<reference evidence="7 16" key="6">
    <citation type="submission" date="2019-09" db="EMBL/GenBank/DDBJ databases">
        <authorList>
            <consortium name="PulseNet: The National Subtyping Network for Foodborne Disease Surveillance"/>
            <person name="Tarr C.L."/>
            <person name="Trees E."/>
            <person name="Katz L.S."/>
            <person name="Carleton-Romer H.A."/>
            <person name="Stroika S."/>
            <person name="Kucerova Z."/>
            <person name="Roache K.F."/>
            <person name="Sabol A.L."/>
            <person name="Besser J."/>
            <person name="Gerner-Smidt P."/>
        </authorList>
    </citation>
    <scope>NUCLEOTIDE SEQUENCE [LARGE SCALE GENOMIC DNA]</scope>
    <source>
        <strain evidence="7 16">PNUSAL005692</strain>
    </source>
</reference>
<keyword evidence="1" id="KW-0812">Transmembrane</keyword>
<name>A0A0B8QQZ7_LISMN</name>
<feature type="transmembrane region" description="Helical" evidence="1">
    <location>
        <begin position="125"/>
        <end position="146"/>
    </location>
</feature>
<feature type="transmembrane region" description="Helical" evidence="1">
    <location>
        <begin position="190"/>
        <end position="210"/>
    </location>
</feature>
<dbReference type="Proteomes" id="UP000527632">
    <property type="component" value="Unassembled WGS sequence"/>
</dbReference>
<dbReference type="EMBL" id="AALGDA010000019">
    <property type="protein sequence ID" value="ECY9782912.1"/>
    <property type="molecule type" value="Genomic_DNA"/>
</dbReference>
<feature type="transmembrane region" description="Helical" evidence="1">
    <location>
        <begin position="310"/>
        <end position="330"/>
    </location>
</feature>
<proteinExistence type="predicted"/>
<evidence type="ECO:0000313" key="14">
    <source>
        <dbReference type="Proteomes" id="UP000368512"/>
    </source>
</evidence>
<dbReference type="EMBL" id="JACAVN010000002">
    <property type="protein sequence ID" value="NYA00960.1"/>
    <property type="molecule type" value="Genomic_DNA"/>
</dbReference>
<feature type="transmembrane region" description="Helical" evidence="1">
    <location>
        <begin position="7"/>
        <end position="24"/>
    </location>
</feature>
<reference evidence="11 12" key="1">
    <citation type="journal article" date="2018" name="BMC Genomics">
        <title>Genes significantly associated with lineage II food isolates of Listeria monocytogenes.</title>
        <authorList>
            <person name="Pirone-Davies C."/>
            <person name="Chen Y."/>
            <person name="Pightling A."/>
            <person name="Ryan G."/>
            <person name="Wang Y."/>
            <person name="Yao K."/>
            <person name="Hoffmann M."/>
            <person name="Allard M.W."/>
        </authorList>
    </citation>
    <scope>NUCLEOTIDE SEQUENCE [LARGE SCALE GENOMIC DNA]</scope>
    <source>
        <strain evidence="11 12">PNUSAL000550</strain>
    </source>
</reference>
<organism evidence="6 18">
    <name type="scientific">Listeria monocytogenes</name>
    <dbReference type="NCBI Taxonomy" id="1639"/>
    <lineage>
        <taxon>Bacteria</taxon>
        <taxon>Bacillati</taxon>
        <taxon>Bacillota</taxon>
        <taxon>Bacilli</taxon>
        <taxon>Bacillales</taxon>
        <taxon>Listeriaceae</taxon>
        <taxon>Listeria</taxon>
    </lineage>
</organism>
<feature type="transmembrane region" description="Helical" evidence="1">
    <location>
        <begin position="267"/>
        <end position="284"/>
    </location>
</feature>
<dbReference type="Proteomes" id="UP000467536">
    <property type="component" value="Unassembled WGS sequence"/>
</dbReference>
<feature type="transmembrane region" description="Helical" evidence="1">
    <location>
        <begin position="30"/>
        <end position="47"/>
    </location>
</feature>
<dbReference type="Proteomes" id="UP000368512">
    <property type="component" value="Unassembled WGS sequence"/>
</dbReference>
<dbReference type="EMBL" id="QXLS01000002">
    <property type="protein sequence ID" value="RKA09514.1"/>
    <property type="molecule type" value="Genomic_DNA"/>
</dbReference>
<dbReference type="OMA" id="WHSLLWG"/>
<evidence type="ECO:0000313" key="7">
    <source>
        <dbReference type="EMBL" id="ECY9782912.1"/>
    </source>
</evidence>
<evidence type="ECO:0000313" key="17">
    <source>
        <dbReference type="Proteomes" id="UP000522199"/>
    </source>
</evidence>
<evidence type="ECO:0000313" key="9">
    <source>
        <dbReference type="EMBL" id="HAA8052648.1"/>
    </source>
</evidence>
<dbReference type="EMBL" id="AABGUK010000004">
    <property type="protein sequence ID" value="EAH4242599.1"/>
    <property type="molecule type" value="Genomic_DNA"/>
</dbReference>
<feature type="transmembrane region" description="Helical" evidence="1">
    <location>
        <begin position="83"/>
        <end position="105"/>
    </location>
</feature>
<evidence type="ECO:0000313" key="6">
    <source>
        <dbReference type="EMBL" id="EAH4242599.1"/>
    </source>
</evidence>